<dbReference type="SMART" id="SM00347">
    <property type="entry name" value="HTH_MARR"/>
    <property type="match status" value="1"/>
</dbReference>
<name>E5Y2Z6_BILW3</name>
<dbReference type="PROSITE" id="PS50995">
    <property type="entry name" value="HTH_MARR_2"/>
    <property type="match status" value="1"/>
</dbReference>
<dbReference type="eggNOG" id="COG1846">
    <property type="taxonomic scope" value="Bacteria"/>
</dbReference>
<dbReference type="HOGENOM" id="CLU_083287_30_3_7"/>
<dbReference type="InterPro" id="IPR000835">
    <property type="entry name" value="HTH_MarR-typ"/>
</dbReference>
<organism evidence="2 3">
    <name type="scientific">Bilophila wadsworthia (strain 3_1_6)</name>
    <dbReference type="NCBI Taxonomy" id="563192"/>
    <lineage>
        <taxon>Bacteria</taxon>
        <taxon>Pseudomonadati</taxon>
        <taxon>Thermodesulfobacteriota</taxon>
        <taxon>Desulfovibrionia</taxon>
        <taxon>Desulfovibrionales</taxon>
        <taxon>Desulfovibrionaceae</taxon>
        <taxon>Bilophila</taxon>
    </lineage>
</organism>
<dbReference type="SUPFAM" id="SSF46785">
    <property type="entry name" value="Winged helix' DNA-binding domain"/>
    <property type="match status" value="1"/>
</dbReference>
<dbReference type="EMBL" id="ADCP02000002">
    <property type="protein sequence ID" value="EFV45625.1"/>
    <property type="molecule type" value="Genomic_DNA"/>
</dbReference>
<dbReference type="PANTHER" id="PTHR33164">
    <property type="entry name" value="TRANSCRIPTIONAL REGULATOR, MARR FAMILY"/>
    <property type="match status" value="1"/>
</dbReference>
<dbReference type="Gene3D" id="1.10.10.10">
    <property type="entry name" value="Winged helix-like DNA-binding domain superfamily/Winged helix DNA-binding domain"/>
    <property type="match status" value="1"/>
</dbReference>
<dbReference type="GO" id="GO:0003700">
    <property type="term" value="F:DNA-binding transcription factor activity"/>
    <property type="evidence" value="ECO:0007669"/>
    <property type="project" value="InterPro"/>
</dbReference>
<comment type="caution">
    <text evidence="2">The sequence shown here is derived from an EMBL/GenBank/DDBJ whole genome shotgun (WGS) entry which is preliminary data.</text>
</comment>
<dbReference type="Proteomes" id="UP000006034">
    <property type="component" value="Unassembled WGS sequence"/>
</dbReference>
<dbReference type="GO" id="GO:0006950">
    <property type="term" value="P:response to stress"/>
    <property type="evidence" value="ECO:0007669"/>
    <property type="project" value="TreeGrafter"/>
</dbReference>
<protein>
    <recommendedName>
        <fullName evidence="1">HTH marR-type domain-containing protein</fullName>
    </recommendedName>
</protein>
<reference evidence="2 3" key="2">
    <citation type="submission" date="2013-04" db="EMBL/GenBank/DDBJ databases">
        <title>The Genome Sequence of Bilophila wadsworthia 3_1_6.</title>
        <authorList>
            <consortium name="The Broad Institute Genomics Platform"/>
            <person name="Earl A."/>
            <person name="Ward D."/>
            <person name="Feldgarden M."/>
            <person name="Gevers D."/>
            <person name="Sibley C."/>
            <person name="Strauss J."/>
            <person name="Allen-Vercoe E."/>
            <person name="Walker B."/>
            <person name="Young S."/>
            <person name="Zeng Q."/>
            <person name="Gargeya S."/>
            <person name="Fitzgerald M."/>
            <person name="Haas B."/>
            <person name="Abouelleil A."/>
            <person name="Allen A.W."/>
            <person name="Alvarado L."/>
            <person name="Arachchi H.M."/>
            <person name="Berlin A.M."/>
            <person name="Chapman S.B."/>
            <person name="Gainer-Dewar J."/>
            <person name="Goldberg J."/>
            <person name="Griggs A."/>
            <person name="Gujja S."/>
            <person name="Hansen M."/>
            <person name="Howarth C."/>
            <person name="Imamovic A."/>
            <person name="Ireland A."/>
            <person name="Larimer J."/>
            <person name="McCowan C."/>
            <person name="Murphy C."/>
            <person name="Pearson M."/>
            <person name="Poon T.W."/>
            <person name="Priest M."/>
            <person name="Roberts A."/>
            <person name="Saif S."/>
            <person name="Shea T."/>
            <person name="Sisk P."/>
            <person name="Sykes S."/>
            <person name="Wortman J."/>
            <person name="Nusbaum C."/>
            <person name="Birren B."/>
        </authorList>
    </citation>
    <scope>NUCLEOTIDE SEQUENCE [LARGE SCALE GENOMIC DNA]</scope>
    <source>
        <strain evidence="2 3">3_1_6</strain>
    </source>
</reference>
<evidence type="ECO:0000259" key="1">
    <source>
        <dbReference type="PROSITE" id="PS50995"/>
    </source>
</evidence>
<evidence type="ECO:0000313" key="3">
    <source>
        <dbReference type="Proteomes" id="UP000006034"/>
    </source>
</evidence>
<dbReference type="Pfam" id="PF12802">
    <property type="entry name" value="MarR_2"/>
    <property type="match status" value="1"/>
</dbReference>
<dbReference type="PRINTS" id="PR00598">
    <property type="entry name" value="HTHMARR"/>
</dbReference>
<dbReference type="STRING" id="563192.HMPREF0179_00557"/>
<feature type="domain" description="HTH marR-type" evidence="1">
    <location>
        <begin position="16"/>
        <end position="149"/>
    </location>
</feature>
<keyword evidence="3" id="KW-1185">Reference proteome</keyword>
<sequence>MPGSILFPTEVSMYDTEKAFYRHYEYIQKENSLYSRWFQKRGLSYPQFLILDAVLRRPEGAEPTALAEECFMPKQTVTGLLDQLERAGFIRRERCETDRRRTRVFCLPAGDVFVTGIMEELDRHEQAALASISAEDMETFNNVYAAIVDGLEKHLFSDPS</sequence>
<dbReference type="InterPro" id="IPR036390">
    <property type="entry name" value="WH_DNA-bd_sf"/>
</dbReference>
<reference evidence="2 3" key="1">
    <citation type="submission" date="2010-10" db="EMBL/GenBank/DDBJ databases">
        <authorList>
            <consortium name="The Broad Institute Genome Sequencing Platform"/>
            <person name="Ward D."/>
            <person name="Earl A."/>
            <person name="Feldgarden M."/>
            <person name="Young S.K."/>
            <person name="Gargeya S."/>
            <person name="Zeng Q."/>
            <person name="Alvarado L."/>
            <person name="Berlin A."/>
            <person name="Bochicchio J."/>
            <person name="Chapman S.B."/>
            <person name="Chen Z."/>
            <person name="Freedman E."/>
            <person name="Gellesch M."/>
            <person name="Goldberg J."/>
            <person name="Griggs A."/>
            <person name="Gujja S."/>
            <person name="Heilman E."/>
            <person name="Heiman D."/>
            <person name="Howarth C."/>
            <person name="Mehta T."/>
            <person name="Neiman D."/>
            <person name="Pearson M."/>
            <person name="Roberts A."/>
            <person name="Saif S."/>
            <person name="Shea T."/>
            <person name="Shenoy N."/>
            <person name="Sisk P."/>
            <person name="Stolte C."/>
            <person name="Sykes S."/>
            <person name="White J."/>
            <person name="Yandava C."/>
            <person name="Allen-Vercoe E."/>
            <person name="Sibley C."/>
            <person name="Ambrose C.E."/>
            <person name="Strauss J."/>
            <person name="Daigneault M."/>
            <person name="Haas B."/>
            <person name="Nusbaum C."/>
            <person name="Birren B."/>
        </authorList>
    </citation>
    <scope>NUCLEOTIDE SEQUENCE [LARGE SCALE GENOMIC DNA]</scope>
    <source>
        <strain evidence="2 3">3_1_6</strain>
    </source>
</reference>
<dbReference type="InterPro" id="IPR036388">
    <property type="entry name" value="WH-like_DNA-bd_sf"/>
</dbReference>
<evidence type="ECO:0000313" key="2">
    <source>
        <dbReference type="EMBL" id="EFV45625.1"/>
    </source>
</evidence>
<gene>
    <name evidence="2" type="ORF">HMPREF0179_00557</name>
</gene>
<dbReference type="InterPro" id="IPR039422">
    <property type="entry name" value="MarR/SlyA-like"/>
</dbReference>
<accession>E5Y2Z6</accession>
<dbReference type="AlphaFoldDB" id="E5Y2Z6"/>
<proteinExistence type="predicted"/>
<dbReference type="PANTHER" id="PTHR33164:SF89">
    <property type="entry name" value="MARR FAMILY REGULATORY PROTEIN"/>
    <property type="match status" value="1"/>
</dbReference>